<dbReference type="OrthoDB" id="944872at2"/>
<feature type="region of interest" description="Disordered" evidence="1">
    <location>
        <begin position="1"/>
        <end position="143"/>
    </location>
</feature>
<proteinExistence type="predicted"/>
<reference evidence="2 3" key="1">
    <citation type="journal article" date="2012" name="J. Bacteriol.">
        <title>Genome Sequence of the Filamentous Bacterium Fibrisoma limi BUZ 3T.</title>
        <authorList>
            <person name="Filippini M."/>
            <person name="Qi W."/>
            <person name="Jaenicke S."/>
            <person name="Goesmann A."/>
            <person name="Smits T.H."/>
            <person name="Bagheri H.C."/>
        </authorList>
    </citation>
    <scope>NUCLEOTIDE SEQUENCE [LARGE SCALE GENOMIC DNA]</scope>
    <source>
        <strain evidence="3">BUZ 3T</strain>
        <plasmid evidence="2 3">pFLIM01</plasmid>
    </source>
</reference>
<evidence type="ECO:0008006" key="4">
    <source>
        <dbReference type="Google" id="ProtNLM"/>
    </source>
</evidence>
<evidence type="ECO:0000256" key="1">
    <source>
        <dbReference type="SAM" id="MobiDB-lite"/>
    </source>
</evidence>
<dbReference type="RefSeq" id="WP_015056926.1">
    <property type="nucleotide sequence ID" value="NC_019017.1"/>
</dbReference>
<feature type="compositionally biased region" description="Polar residues" evidence="1">
    <location>
        <begin position="25"/>
        <end position="39"/>
    </location>
</feature>
<name>I2GTZ0_9BACT</name>
<keyword evidence="3" id="KW-1185">Reference proteome</keyword>
<feature type="compositionally biased region" description="Low complexity" evidence="1">
    <location>
        <begin position="87"/>
        <end position="99"/>
    </location>
</feature>
<dbReference type="AlphaFoldDB" id="I2GTZ0"/>
<geneLocation type="plasmid" evidence="2 3">
    <name>pFLIM01</name>
</geneLocation>
<keyword evidence="2" id="KW-0614">Plasmid</keyword>
<dbReference type="Pfam" id="PF11888">
    <property type="entry name" value="DUF3408"/>
    <property type="match status" value="1"/>
</dbReference>
<dbReference type="EMBL" id="HE805916">
    <property type="protein sequence ID" value="CCH57591.1"/>
    <property type="molecule type" value="Genomic_DNA"/>
</dbReference>
<dbReference type="Proteomes" id="UP000009309">
    <property type="component" value="Plasmid pFLIM01"/>
</dbReference>
<evidence type="ECO:0000313" key="2">
    <source>
        <dbReference type="EMBL" id="CCH57591.1"/>
    </source>
</evidence>
<evidence type="ECO:0000313" key="3">
    <source>
        <dbReference type="Proteomes" id="UP000009309"/>
    </source>
</evidence>
<dbReference type="InterPro" id="IPR021823">
    <property type="entry name" value="DUF3408"/>
</dbReference>
<protein>
    <recommendedName>
        <fullName evidence="4">DUF3408 domain-containing protein</fullName>
    </recommendedName>
</protein>
<accession>I2GTZ0</accession>
<organism evidence="2 3">
    <name type="scientific">Fibrisoma limi BUZ 3</name>
    <dbReference type="NCBI Taxonomy" id="1185876"/>
    <lineage>
        <taxon>Bacteria</taxon>
        <taxon>Pseudomonadati</taxon>
        <taxon>Bacteroidota</taxon>
        <taxon>Cytophagia</taxon>
        <taxon>Cytophagales</taxon>
        <taxon>Spirosomataceae</taxon>
        <taxon>Fibrisoma</taxon>
    </lineage>
</organism>
<feature type="compositionally biased region" description="Polar residues" evidence="1">
    <location>
        <begin position="1"/>
        <end position="14"/>
    </location>
</feature>
<sequence>MAKSKNNQPVTINPPSGGMRAWLDQNDTAGSQSVDSQTQPKKDSDPGKELDHAPVPAPEQPSVVLEKTDEPTVEPAQATGKPEIASVEETVVPATEVAPNAPLAPVQRKAKSKVGEGSKAGSYSETFFKKPVKSESSPGEVKPVRISEDSHLLLSIIVSEARRQGHKLNVGDFIDNLLADHRAVHKPEVDALIANWKTRKRFE</sequence>
<gene>
    <name evidence="2" type="ORF">BN8_p06784</name>
</gene>
<feature type="compositionally biased region" description="Basic and acidic residues" evidence="1">
    <location>
        <begin position="40"/>
        <end position="52"/>
    </location>
</feature>